<dbReference type="GeneID" id="89968577"/>
<gene>
    <name evidence="2" type="ORF">LTR84_000355</name>
</gene>
<evidence type="ECO:0000256" key="1">
    <source>
        <dbReference type="SAM" id="MobiDB-lite"/>
    </source>
</evidence>
<reference evidence="2 3" key="1">
    <citation type="submission" date="2023-08" db="EMBL/GenBank/DDBJ databases">
        <title>Black Yeasts Isolated from many extreme environments.</title>
        <authorList>
            <person name="Coleine C."/>
            <person name="Stajich J.E."/>
            <person name="Selbmann L."/>
        </authorList>
    </citation>
    <scope>NUCLEOTIDE SEQUENCE [LARGE SCALE GENOMIC DNA]</scope>
    <source>
        <strain evidence="2 3">CCFEE 5792</strain>
    </source>
</reference>
<protein>
    <submittedName>
        <fullName evidence="2">Uncharacterized protein</fullName>
    </submittedName>
</protein>
<feature type="region of interest" description="Disordered" evidence="1">
    <location>
        <begin position="49"/>
        <end position="76"/>
    </location>
</feature>
<dbReference type="EMBL" id="JAVRRD010000001">
    <property type="protein sequence ID" value="KAK5064522.1"/>
    <property type="molecule type" value="Genomic_DNA"/>
</dbReference>
<dbReference type="Proteomes" id="UP001358417">
    <property type="component" value="Unassembled WGS sequence"/>
</dbReference>
<feature type="compositionally biased region" description="Basic and acidic residues" evidence="1">
    <location>
        <begin position="108"/>
        <end position="140"/>
    </location>
</feature>
<keyword evidence="3" id="KW-1185">Reference proteome</keyword>
<comment type="caution">
    <text evidence="2">The sequence shown here is derived from an EMBL/GenBank/DDBJ whole genome shotgun (WGS) entry which is preliminary data.</text>
</comment>
<accession>A0AAV9NTU5</accession>
<organism evidence="2 3">
    <name type="scientific">Exophiala bonariae</name>
    <dbReference type="NCBI Taxonomy" id="1690606"/>
    <lineage>
        <taxon>Eukaryota</taxon>
        <taxon>Fungi</taxon>
        <taxon>Dikarya</taxon>
        <taxon>Ascomycota</taxon>
        <taxon>Pezizomycotina</taxon>
        <taxon>Eurotiomycetes</taxon>
        <taxon>Chaetothyriomycetidae</taxon>
        <taxon>Chaetothyriales</taxon>
        <taxon>Herpotrichiellaceae</taxon>
        <taxon>Exophiala</taxon>
    </lineage>
</organism>
<proteinExistence type="predicted"/>
<evidence type="ECO:0000313" key="2">
    <source>
        <dbReference type="EMBL" id="KAK5064522.1"/>
    </source>
</evidence>
<feature type="compositionally biased region" description="Polar residues" evidence="1">
    <location>
        <begin position="61"/>
        <end position="74"/>
    </location>
</feature>
<dbReference type="AlphaFoldDB" id="A0AAV9NTU5"/>
<feature type="region of interest" description="Disordered" evidence="1">
    <location>
        <begin position="1"/>
        <end position="23"/>
    </location>
</feature>
<name>A0AAV9NTU5_9EURO</name>
<evidence type="ECO:0000313" key="3">
    <source>
        <dbReference type="Proteomes" id="UP001358417"/>
    </source>
</evidence>
<dbReference type="RefSeq" id="XP_064711846.1">
    <property type="nucleotide sequence ID" value="XM_064843986.1"/>
</dbReference>
<sequence>MAATTPANNTKAARKQPSAFFKGANRVTKKPLFTTSQEIGMKAVQAIRTAPYKTTERHRPQTSGASGNRSSKAVTITRKVQMPKVVYEPVLERTSAITDEEAWDKLMAEGKAEKEAREAGLAESPEERRARKQKEKEAQLARRKKALGN</sequence>
<feature type="compositionally biased region" description="Low complexity" evidence="1">
    <location>
        <begin position="1"/>
        <end position="11"/>
    </location>
</feature>
<feature type="region of interest" description="Disordered" evidence="1">
    <location>
        <begin position="108"/>
        <end position="149"/>
    </location>
</feature>